<keyword evidence="2" id="KW-1185">Reference proteome</keyword>
<protein>
    <submittedName>
        <fullName evidence="1">Uncharacterized protein</fullName>
    </submittedName>
</protein>
<accession>A0AA86RZ47</accession>
<name>A0AA86RZ47_9FABA</name>
<dbReference type="EMBL" id="OY731400">
    <property type="protein sequence ID" value="CAJ1936284.1"/>
    <property type="molecule type" value="Genomic_DNA"/>
</dbReference>
<dbReference type="AlphaFoldDB" id="A0AA86RZ47"/>
<sequence>MATNPYPIHTISLTGEKSDVLGTAFVACAFSSLHNNPKTSFTQGMNVPKYGSPISK</sequence>
<dbReference type="Proteomes" id="UP001189624">
    <property type="component" value="Chromosome 3"/>
</dbReference>
<evidence type="ECO:0000313" key="1">
    <source>
        <dbReference type="EMBL" id="CAJ1936284.1"/>
    </source>
</evidence>
<gene>
    <name evidence="1" type="ORF">AYBTSS11_LOCUS7401</name>
</gene>
<dbReference type="Gramene" id="rna-AYBTSS11_LOCUS7401">
    <property type="protein sequence ID" value="CAJ1936284.1"/>
    <property type="gene ID" value="gene-AYBTSS11_LOCUS7401"/>
</dbReference>
<proteinExistence type="predicted"/>
<reference evidence="1" key="1">
    <citation type="submission" date="2023-10" db="EMBL/GenBank/DDBJ databases">
        <authorList>
            <person name="Domelevo Entfellner J.-B."/>
        </authorList>
    </citation>
    <scope>NUCLEOTIDE SEQUENCE</scope>
</reference>
<evidence type="ECO:0000313" key="2">
    <source>
        <dbReference type="Proteomes" id="UP001189624"/>
    </source>
</evidence>
<organism evidence="1 2">
    <name type="scientific">Sphenostylis stenocarpa</name>
    <dbReference type="NCBI Taxonomy" id="92480"/>
    <lineage>
        <taxon>Eukaryota</taxon>
        <taxon>Viridiplantae</taxon>
        <taxon>Streptophyta</taxon>
        <taxon>Embryophyta</taxon>
        <taxon>Tracheophyta</taxon>
        <taxon>Spermatophyta</taxon>
        <taxon>Magnoliopsida</taxon>
        <taxon>eudicotyledons</taxon>
        <taxon>Gunneridae</taxon>
        <taxon>Pentapetalae</taxon>
        <taxon>rosids</taxon>
        <taxon>fabids</taxon>
        <taxon>Fabales</taxon>
        <taxon>Fabaceae</taxon>
        <taxon>Papilionoideae</taxon>
        <taxon>50 kb inversion clade</taxon>
        <taxon>NPAAA clade</taxon>
        <taxon>indigoferoid/millettioid clade</taxon>
        <taxon>Phaseoleae</taxon>
        <taxon>Sphenostylis</taxon>
    </lineage>
</organism>